<protein>
    <submittedName>
        <fullName evidence="1">Uncharacterized protein</fullName>
    </submittedName>
</protein>
<name>A0AAD4W162_PRUDU</name>
<comment type="caution">
    <text evidence="1">The sequence shown here is derived from an EMBL/GenBank/DDBJ whole genome shotgun (WGS) entry which is preliminary data.</text>
</comment>
<dbReference type="AlphaFoldDB" id="A0AAD4W162"/>
<organism evidence="1 2">
    <name type="scientific">Prunus dulcis</name>
    <name type="common">Almond</name>
    <name type="synonym">Amygdalus dulcis</name>
    <dbReference type="NCBI Taxonomy" id="3755"/>
    <lineage>
        <taxon>Eukaryota</taxon>
        <taxon>Viridiplantae</taxon>
        <taxon>Streptophyta</taxon>
        <taxon>Embryophyta</taxon>
        <taxon>Tracheophyta</taxon>
        <taxon>Spermatophyta</taxon>
        <taxon>Magnoliopsida</taxon>
        <taxon>eudicotyledons</taxon>
        <taxon>Gunneridae</taxon>
        <taxon>Pentapetalae</taxon>
        <taxon>rosids</taxon>
        <taxon>fabids</taxon>
        <taxon>Rosales</taxon>
        <taxon>Rosaceae</taxon>
        <taxon>Amygdaloideae</taxon>
        <taxon>Amygdaleae</taxon>
        <taxon>Prunus</taxon>
    </lineage>
</organism>
<dbReference type="Proteomes" id="UP001054821">
    <property type="component" value="Chromosome 4"/>
</dbReference>
<accession>A0AAD4W162</accession>
<evidence type="ECO:0000313" key="2">
    <source>
        <dbReference type="Proteomes" id="UP001054821"/>
    </source>
</evidence>
<proteinExistence type="predicted"/>
<reference evidence="1 2" key="1">
    <citation type="journal article" date="2022" name="G3 (Bethesda)">
        <title>Whole-genome sequence and methylome profiling of the almond [Prunus dulcis (Mill.) D.A. Webb] cultivar 'Nonpareil'.</title>
        <authorList>
            <person name="D'Amico-Willman K.M."/>
            <person name="Ouma W.Z."/>
            <person name="Meulia T."/>
            <person name="Sideli G.M."/>
            <person name="Gradziel T.M."/>
            <person name="Fresnedo-Ramirez J."/>
        </authorList>
    </citation>
    <scope>NUCLEOTIDE SEQUENCE [LARGE SCALE GENOMIC DNA]</scope>
    <source>
        <strain evidence="1">Clone GOH B32 T37-40</strain>
    </source>
</reference>
<evidence type="ECO:0000313" key="1">
    <source>
        <dbReference type="EMBL" id="KAI5335040.1"/>
    </source>
</evidence>
<dbReference type="EMBL" id="JAJFAZ020000004">
    <property type="protein sequence ID" value="KAI5335040.1"/>
    <property type="molecule type" value="Genomic_DNA"/>
</dbReference>
<sequence length="250" mass="27680">MRQSLAIGITELISAWMVDLGNLIGAFQRRTQGAHSRVFGGQNLAHDPVAHPEGTRFHLGVIVPADTLFVGGVAHAGLVKKFFDEVKVLMPTTHRWLQCHRWGFSGLQRLLDDFIHRFDLAIRLGVGWGGKAKTYLKVRTQLFKFFIVKLPGIVCDDSVGDAKATYNILPDECFDASCGDGCQGFSFSPLGEVVYNSNCVLYLAFALMHRSDKVQSPLGKWPRTDHGSQWFTELRDVGKSLCEGLSIGVK</sequence>
<keyword evidence="2" id="KW-1185">Reference proteome</keyword>
<gene>
    <name evidence="1" type="ORF">L3X38_025173</name>
</gene>